<name>A0A4P6L5F4_9BURK</name>
<reference evidence="3 4" key="1">
    <citation type="submission" date="2019-02" db="EMBL/GenBank/DDBJ databases">
        <title>Draft Genome Sequences of Six Type Strains of the Genus Massilia.</title>
        <authorList>
            <person name="Miess H."/>
            <person name="Frediansyhah A."/>
            <person name="Gross H."/>
        </authorList>
    </citation>
    <scope>NUCLEOTIDE SEQUENCE [LARGE SCALE GENOMIC DNA]</scope>
    <source>
        <strain evidence="3 4">DSM 17473</strain>
    </source>
</reference>
<evidence type="ECO:0000256" key="1">
    <source>
        <dbReference type="SAM" id="MobiDB-lite"/>
    </source>
</evidence>
<evidence type="ECO:0000313" key="3">
    <source>
        <dbReference type="EMBL" id="QBE66737.1"/>
    </source>
</evidence>
<dbReference type="NCBIfam" id="NF038119">
    <property type="entry name" value="PEP_CTERM_MHFG"/>
    <property type="match status" value="1"/>
</dbReference>
<accession>A0A4P6L5F4</accession>
<feature type="region of interest" description="Disordered" evidence="1">
    <location>
        <begin position="200"/>
        <end position="220"/>
    </location>
</feature>
<evidence type="ECO:0000313" key="4">
    <source>
        <dbReference type="Proteomes" id="UP000290637"/>
    </source>
</evidence>
<dbReference type="EMBL" id="CP035913">
    <property type="protein sequence ID" value="QBE66737.1"/>
    <property type="molecule type" value="Genomic_DNA"/>
</dbReference>
<feature type="compositionally biased region" description="Low complexity" evidence="1">
    <location>
        <begin position="141"/>
        <end position="156"/>
    </location>
</feature>
<dbReference type="NCBIfam" id="TIGR02595">
    <property type="entry name" value="PEP_CTERM"/>
    <property type="match status" value="1"/>
</dbReference>
<dbReference type="Pfam" id="PF07589">
    <property type="entry name" value="PEP-CTERM"/>
    <property type="match status" value="1"/>
</dbReference>
<dbReference type="KEGG" id="plue:EWM63_30330"/>
<dbReference type="RefSeq" id="WP_130189844.1">
    <property type="nucleotide sequence ID" value="NZ_CP035913.1"/>
</dbReference>
<dbReference type="AlphaFoldDB" id="A0A4P6L5F4"/>
<feature type="domain" description="Ice-binding protein C-terminal" evidence="2">
    <location>
        <begin position="218"/>
        <end position="237"/>
    </location>
</feature>
<feature type="region of interest" description="Disordered" evidence="1">
    <location>
        <begin position="134"/>
        <end position="156"/>
    </location>
</feature>
<protein>
    <submittedName>
        <fullName evidence="3">PEP-CTERM sorting domain-containing protein</fullName>
    </submittedName>
</protein>
<organism evidence="3 4">
    <name type="scientific">Pseudoduganella lutea</name>
    <dbReference type="NCBI Taxonomy" id="321985"/>
    <lineage>
        <taxon>Bacteria</taxon>
        <taxon>Pseudomonadati</taxon>
        <taxon>Pseudomonadota</taxon>
        <taxon>Betaproteobacteria</taxon>
        <taxon>Burkholderiales</taxon>
        <taxon>Oxalobacteraceae</taxon>
        <taxon>Telluria group</taxon>
        <taxon>Pseudoduganella</taxon>
    </lineage>
</organism>
<evidence type="ECO:0000259" key="2">
    <source>
        <dbReference type="Pfam" id="PF07589"/>
    </source>
</evidence>
<dbReference type="InterPro" id="IPR013424">
    <property type="entry name" value="Ice-binding_C"/>
</dbReference>
<dbReference type="Proteomes" id="UP000290637">
    <property type="component" value="Chromosome"/>
</dbReference>
<proteinExistence type="predicted"/>
<keyword evidence="4" id="KW-1185">Reference proteome</keyword>
<dbReference type="OrthoDB" id="8703356at2"/>
<gene>
    <name evidence="3" type="ORF">EWM63_30330</name>
</gene>
<sequence length="257" mass="26375">MSTLVASAVVATAMLSNCSWNSPGRNPYRGSVSAAVSRYVDIPAPVRTALVAKIEAGRADDAATIGRDHISGRFDYDPYITGMHFGQRTVCDHVTRDGWSATAREPAKVYCVGDHCLIVPQICSNISRVRRVASGGGRGTQAGAAPAALPAAPAPRGSWIASPDDVAAADAMAQVAGAPAPSVATSSAFMSPFGSAVHGPGLTGRNPFPDTELAQPAPVPEPATLGMLGAGLALVYGVVRLRSARNAQKRRTAACKG</sequence>